<evidence type="ECO:0000313" key="3">
    <source>
        <dbReference type="Proteomes" id="UP001189429"/>
    </source>
</evidence>
<name>A0ABN9U659_9DINO</name>
<sequence>MAAGKGWHDRVRVNWLFSTADLISRRTMAYDIQQSDAAWASWLCDGPCKSLGRHHRLSRVASGWVPSPISNGEPDEDALSDATDDDCVSQREFDACEACCSPRPLSLQAEVDAEARKWSTEWACDGPPGDIQWPSDWKDRAPLPQLAAAALQTAARPDGGRRLIGLLPSVIRWWMRARLDVVRAWRPPHDRPFFYAGLWRGAEVDAWKQAARAEPAHCLYFLSHANAMLDAAKAFERVSHHWLAKQGARHSYPTAVLRLSNAAYRLARCITIGGVCSVLLLATGGIATGAVRATIELRLLLVEWLDETVALHRCIVITVYVDDTSFDASGSDWMVCDTVVGTVRHFTERIVEIGMEVSPRKNMVLASRQELAYRIVDQLPGLRLKVVDNAKSLGGAACFGRVRHAALLATRLWAFKVREPQFQKLRRCGTAALVHGQANAGVSNTMLQSRSVAVAAASVPGGGGELDIALILADGGMGGEADLAFAAHEASIANWAEAAWEGHGLFVQDIFKHLNGRDGDNWGASEKSASRSIFANRQWPQARSCVRAGLCDPQADDPRFTGHLAQRVLARPATEPRRQKTAPAWIQELPRQHTDPEGTLALSPADLAMLTRGIAPYPASALDPPPEQESFEWVVRPGPLAAQVDAYVEGSRLDGEADLHDLCARQGWAIAACDGNGELVAAAHGRTPPWAVGIQATEMWGLLMAVQSFDPASSLKVDCSAVQLGTKRGARWATAPCRTLARAWGPISAALESDPDRVAWLPANRCPLDTLTPLDPGANRQYVRDSEAERPRRTRGCKRKAAPAGDACELGDEAAKACPPPAAPSAAWDSAGGALGRPAAAAAPAATVWRKERAKKKKKANEAAPAADPMAALRARIAAKEESAEAAAPSPGCHT</sequence>
<organism evidence="2 3">
    <name type="scientific">Prorocentrum cordatum</name>
    <dbReference type="NCBI Taxonomy" id="2364126"/>
    <lineage>
        <taxon>Eukaryota</taxon>
        <taxon>Sar</taxon>
        <taxon>Alveolata</taxon>
        <taxon>Dinophyceae</taxon>
        <taxon>Prorocentrales</taxon>
        <taxon>Prorocentraceae</taxon>
        <taxon>Prorocentrum</taxon>
    </lineage>
</organism>
<evidence type="ECO:0008006" key="4">
    <source>
        <dbReference type="Google" id="ProtNLM"/>
    </source>
</evidence>
<dbReference type="EMBL" id="CAUYUJ010015482">
    <property type="protein sequence ID" value="CAK0854479.1"/>
    <property type="molecule type" value="Genomic_DNA"/>
</dbReference>
<dbReference type="Proteomes" id="UP001189429">
    <property type="component" value="Unassembled WGS sequence"/>
</dbReference>
<feature type="region of interest" description="Disordered" evidence="1">
    <location>
        <begin position="776"/>
        <end position="805"/>
    </location>
</feature>
<reference evidence="2" key="1">
    <citation type="submission" date="2023-10" db="EMBL/GenBank/DDBJ databases">
        <authorList>
            <person name="Chen Y."/>
            <person name="Shah S."/>
            <person name="Dougan E. K."/>
            <person name="Thang M."/>
            <person name="Chan C."/>
        </authorList>
    </citation>
    <scope>NUCLEOTIDE SEQUENCE [LARGE SCALE GENOMIC DNA]</scope>
</reference>
<keyword evidence="3" id="KW-1185">Reference proteome</keyword>
<accession>A0ABN9U659</accession>
<feature type="compositionally biased region" description="Basic and acidic residues" evidence="1">
    <location>
        <begin position="782"/>
        <end position="791"/>
    </location>
</feature>
<feature type="region of interest" description="Disordered" evidence="1">
    <location>
        <begin position="850"/>
        <end position="895"/>
    </location>
</feature>
<feature type="compositionally biased region" description="Basic residues" evidence="1">
    <location>
        <begin position="792"/>
        <end position="801"/>
    </location>
</feature>
<protein>
    <recommendedName>
        <fullName evidence="4">Reverse transcriptase domain-containing protein</fullName>
    </recommendedName>
</protein>
<proteinExistence type="predicted"/>
<evidence type="ECO:0000313" key="2">
    <source>
        <dbReference type="EMBL" id="CAK0854479.1"/>
    </source>
</evidence>
<evidence type="ECO:0000256" key="1">
    <source>
        <dbReference type="SAM" id="MobiDB-lite"/>
    </source>
</evidence>
<comment type="caution">
    <text evidence="2">The sequence shown here is derived from an EMBL/GenBank/DDBJ whole genome shotgun (WGS) entry which is preliminary data.</text>
</comment>
<gene>
    <name evidence="2" type="ORF">PCOR1329_LOCUS45578</name>
</gene>
<feature type="region of interest" description="Disordered" evidence="1">
    <location>
        <begin position="812"/>
        <end position="831"/>
    </location>
</feature>
<feature type="compositionally biased region" description="Low complexity" evidence="1">
    <location>
        <begin position="862"/>
        <end position="876"/>
    </location>
</feature>